<dbReference type="EMBL" id="CP000612">
    <property type="protein sequence ID" value="ABO50333.1"/>
    <property type="molecule type" value="Genomic_DNA"/>
</dbReference>
<dbReference type="PANTHER" id="PTHR43119">
    <property type="entry name" value="ABC TRANSPORT PROTEIN ATP-BINDING COMPONENT-RELATED"/>
    <property type="match status" value="1"/>
</dbReference>
<protein>
    <submittedName>
        <fullName evidence="4">ABC transporter related protein</fullName>
    </submittedName>
</protein>
<dbReference type="PANTHER" id="PTHR43119:SF1">
    <property type="entry name" value="ABC TRANSPORTER DOMAIN-CONTAINING PROTEIN"/>
    <property type="match status" value="1"/>
</dbReference>
<evidence type="ECO:0000259" key="3">
    <source>
        <dbReference type="PROSITE" id="PS50893"/>
    </source>
</evidence>
<dbReference type="Pfam" id="PF00005">
    <property type="entry name" value="ABC_tran"/>
    <property type="match status" value="1"/>
</dbReference>
<dbReference type="InterPro" id="IPR003593">
    <property type="entry name" value="AAA+_ATPase"/>
</dbReference>
<dbReference type="SMART" id="SM00382">
    <property type="entry name" value="AAA"/>
    <property type="match status" value="1"/>
</dbReference>
<dbReference type="PROSITE" id="PS00211">
    <property type="entry name" value="ABC_TRANSPORTER_1"/>
    <property type="match status" value="1"/>
</dbReference>
<dbReference type="OrthoDB" id="9785080at2"/>
<dbReference type="SUPFAM" id="SSF52540">
    <property type="entry name" value="P-loop containing nucleoside triphosphate hydrolases"/>
    <property type="match status" value="1"/>
</dbReference>
<name>A4J5I0_DESRM</name>
<reference evidence="4 5" key="1">
    <citation type="submission" date="2007-03" db="EMBL/GenBank/DDBJ databases">
        <title>Complete sequence of Desulfotomaculum reducens MI-1.</title>
        <authorList>
            <consortium name="US DOE Joint Genome Institute"/>
            <person name="Copeland A."/>
            <person name="Lucas S."/>
            <person name="Lapidus A."/>
            <person name="Barry K."/>
            <person name="Detter J.C."/>
            <person name="Glavina del Rio T."/>
            <person name="Hammon N."/>
            <person name="Israni S."/>
            <person name="Dalin E."/>
            <person name="Tice H."/>
            <person name="Pitluck S."/>
            <person name="Sims D."/>
            <person name="Brettin T."/>
            <person name="Bruce D."/>
            <person name="Han C."/>
            <person name="Tapia R."/>
            <person name="Schmutz J."/>
            <person name="Larimer F."/>
            <person name="Land M."/>
            <person name="Hauser L."/>
            <person name="Kyrpides N."/>
            <person name="Kim E."/>
            <person name="Tebo B.M."/>
            <person name="Richardson P."/>
        </authorList>
    </citation>
    <scope>NUCLEOTIDE SEQUENCE [LARGE SCALE GENOMIC DNA]</scope>
    <source>
        <strain evidence="4 5">MI-1</strain>
    </source>
</reference>
<dbReference type="Proteomes" id="UP000001556">
    <property type="component" value="Chromosome"/>
</dbReference>
<evidence type="ECO:0000256" key="1">
    <source>
        <dbReference type="ARBA" id="ARBA00022741"/>
    </source>
</evidence>
<sequence>MLFAFEHISYDLGIDPVRHINVSGSLHEGEVLVVRGPSGAGKSTLMRILAKLQTNKGGRVHLRGESWDHIPPPYWRCQVHYLAQKTVLFDGTIASNLARPFEIRIHSDKVFKIKLAQDLMEQLLLPPALWEQDAKTLSGGEAARVALIRAMLIDPAILLLDEPTAALDDQAREVFYSLLKKWLKTPGRAAMLISHNHDYQTLDWVSFLDIVPS</sequence>
<dbReference type="PROSITE" id="PS50893">
    <property type="entry name" value="ABC_TRANSPORTER_2"/>
    <property type="match status" value="1"/>
</dbReference>
<dbReference type="Gene3D" id="3.40.50.300">
    <property type="entry name" value="P-loop containing nucleotide triphosphate hydrolases"/>
    <property type="match status" value="1"/>
</dbReference>
<dbReference type="eggNOG" id="COG4619">
    <property type="taxonomic scope" value="Bacteria"/>
</dbReference>
<evidence type="ECO:0000256" key="2">
    <source>
        <dbReference type="ARBA" id="ARBA00022840"/>
    </source>
</evidence>
<dbReference type="RefSeq" id="WP_011878145.1">
    <property type="nucleotide sequence ID" value="NC_009253.1"/>
</dbReference>
<dbReference type="STRING" id="349161.Dred_1808"/>
<accession>A4J5I0</accession>
<organism evidence="4 5">
    <name type="scientific">Desulforamulus reducens (strain ATCC BAA-1160 / DSM 100696 / MI-1)</name>
    <name type="common">Desulfotomaculum reducens</name>
    <dbReference type="NCBI Taxonomy" id="349161"/>
    <lineage>
        <taxon>Bacteria</taxon>
        <taxon>Bacillati</taxon>
        <taxon>Bacillota</taxon>
        <taxon>Clostridia</taxon>
        <taxon>Eubacteriales</taxon>
        <taxon>Peptococcaceae</taxon>
        <taxon>Desulforamulus</taxon>
    </lineage>
</organism>
<dbReference type="HOGENOM" id="CLU_000604_1_22_9"/>
<keyword evidence="1" id="KW-0547">Nucleotide-binding</keyword>
<dbReference type="GO" id="GO:0016887">
    <property type="term" value="F:ATP hydrolysis activity"/>
    <property type="evidence" value="ECO:0007669"/>
    <property type="project" value="InterPro"/>
</dbReference>
<keyword evidence="2" id="KW-0067">ATP-binding</keyword>
<feature type="domain" description="ABC transporter" evidence="3">
    <location>
        <begin position="3"/>
        <end position="213"/>
    </location>
</feature>
<evidence type="ECO:0000313" key="5">
    <source>
        <dbReference type="Proteomes" id="UP000001556"/>
    </source>
</evidence>
<dbReference type="KEGG" id="drm:Dred_1808"/>
<dbReference type="GO" id="GO:0005524">
    <property type="term" value="F:ATP binding"/>
    <property type="evidence" value="ECO:0007669"/>
    <property type="project" value="UniProtKB-KW"/>
</dbReference>
<evidence type="ECO:0000313" key="4">
    <source>
        <dbReference type="EMBL" id="ABO50333.1"/>
    </source>
</evidence>
<dbReference type="InterPro" id="IPR003439">
    <property type="entry name" value="ABC_transporter-like_ATP-bd"/>
</dbReference>
<keyword evidence="5" id="KW-1185">Reference proteome</keyword>
<gene>
    <name evidence="4" type="ordered locus">Dred_1808</name>
</gene>
<dbReference type="InterPro" id="IPR017871">
    <property type="entry name" value="ABC_transporter-like_CS"/>
</dbReference>
<proteinExistence type="predicted"/>
<dbReference type="InterPro" id="IPR027417">
    <property type="entry name" value="P-loop_NTPase"/>
</dbReference>
<dbReference type="AlphaFoldDB" id="A4J5I0"/>